<dbReference type="OrthoDB" id="109360at2759"/>
<evidence type="ECO:0000313" key="2">
    <source>
        <dbReference type="Proteomes" id="UP000198211"/>
    </source>
</evidence>
<accession>A0A225V157</accession>
<proteinExistence type="predicted"/>
<dbReference type="AlphaFoldDB" id="A0A225V157"/>
<gene>
    <name evidence="1" type="ORF">PHMEG_00029424</name>
</gene>
<organism evidence="1 2">
    <name type="scientific">Phytophthora megakarya</name>
    <dbReference type="NCBI Taxonomy" id="4795"/>
    <lineage>
        <taxon>Eukaryota</taxon>
        <taxon>Sar</taxon>
        <taxon>Stramenopiles</taxon>
        <taxon>Oomycota</taxon>
        <taxon>Peronosporomycetes</taxon>
        <taxon>Peronosporales</taxon>
        <taxon>Peronosporaceae</taxon>
        <taxon>Phytophthora</taxon>
    </lineage>
</organism>
<dbReference type="Proteomes" id="UP000198211">
    <property type="component" value="Unassembled WGS sequence"/>
</dbReference>
<keyword evidence="2" id="KW-1185">Reference proteome</keyword>
<dbReference type="EMBL" id="NBNE01008370">
    <property type="protein sequence ID" value="OWY99555.1"/>
    <property type="molecule type" value="Genomic_DNA"/>
</dbReference>
<evidence type="ECO:0000313" key="1">
    <source>
        <dbReference type="EMBL" id="OWY99555.1"/>
    </source>
</evidence>
<comment type="caution">
    <text evidence="1">The sequence shown here is derived from an EMBL/GenBank/DDBJ whole genome shotgun (WGS) entry which is preliminary data.</text>
</comment>
<sequence length="122" mass="13943">KPARSKLMQHVVAACQSLSIYAASFSSSYFHTAVTPLVLLAQFLVAKSYRWEVDDYKDLQHILQSLNTRKIQKMREELGRSRTKTSPCYSGRAYFALKSLYPNIKAWIHKNSGGIKPKYASR</sequence>
<name>A0A225V157_9STRA</name>
<protein>
    <submittedName>
        <fullName evidence="1">Uncharacterized protein</fullName>
    </submittedName>
</protein>
<reference evidence="2" key="1">
    <citation type="submission" date="2017-03" db="EMBL/GenBank/DDBJ databases">
        <title>Phytopthora megakarya and P. palmivora, two closely related causual agents of cacao black pod achieved similar genome size and gene model numbers by different mechanisms.</title>
        <authorList>
            <person name="Ali S."/>
            <person name="Shao J."/>
            <person name="Larry D.J."/>
            <person name="Kronmiller B."/>
            <person name="Shen D."/>
            <person name="Strem M.D."/>
            <person name="Melnick R.L."/>
            <person name="Guiltinan M.J."/>
            <person name="Tyler B.M."/>
            <person name="Meinhardt L.W."/>
            <person name="Bailey B.A."/>
        </authorList>
    </citation>
    <scope>NUCLEOTIDE SEQUENCE [LARGE SCALE GENOMIC DNA]</scope>
    <source>
        <strain evidence="2">zdho120</strain>
    </source>
</reference>
<feature type="non-terminal residue" evidence="1">
    <location>
        <position position="1"/>
    </location>
</feature>